<feature type="domain" description="BACK" evidence="1">
    <location>
        <begin position="54"/>
        <end position="165"/>
    </location>
</feature>
<dbReference type="InterPro" id="IPR011333">
    <property type="entry name" value="SKP1/BTB/POZ_sf"/>
</dbReference>
<dbReference type="SUPFAM" id="SSF54695">
    <property type="entry name" value="POZ domain"/>
    <property type="match status" value="1"/>
</dbReference>
<dbReference type="AlphaFoldDB" id="A0A914CGG1"/>
<evidence type="ECO:0000313" key="2">
    <source>
        <dbReference type="Proteomes" id="UP000887540"/>
    </source>
</evidence>
<evidence type="ECO:0000259" key="1">
    <source>
        <dbReference type="SMART" id="SM00875"/>
    </source>
</evidence>
<sequence length="319" mass="36700">MFTGTVTLSTKQETIQHENKELELVRIPDITPEAMTCVLKYMYTEVAQLEVDYVFNVLYADQVLLYENEHLLKTCEKIISESTSTVIQSDAFKNIDEKTLGHILGYDSLKIEEWSLFQEVLLWAESECTRKELEPTKENKRHVLENILTSIRFPIMLQSEFAAYANDEDCILNERECLDLLLTFALGPDKLKSIPFKFDPRSLNETSVYRFNSNSSYRYDQYNSYDGTTFMGEQSIGSQNNYHRLDFPRPVVIYPGVLYVVSYKSSVDSYSFVNGYNGLSSTKFQHSKSKEQVEIKFSNVNGSKTCVSSGQIPRLYFGS</sequence>
<dbReference type="Pfam" id="PF07707">
    <property type="entry name" value="BACK"/>
    <property type="match status" value="1"/>
</dbReference>
<protein>
    <submittedName>
        <fullName evidence="3">BACK domain-containing protein</fullName>
    </submittedName>
</protein>
<dbReference type="PANTHER" id="PTHR45774">
    <property type="entry name" value="BTB/POZ DOMAIN-CONTAINING"/>
    <property type="match status" value="1"/>
</dbReference>
<dbReference type="Pfam" id="PF08005">
    <property type="entry name" value="PHR"/>
    <property type="match status" value="1"/>
</dbReference>
<dbReference type="Gene3D" id="3.30.710.10">
    <property type="entry name" value="Potassium Channel Kv1.1, Chain A"/>
    <property type="match status" value="1"/>
</dbReference>
<reference evidence="3" key="1">
    <citation type="submission" date="2022-11" db="UniProtKB">
        <authorList>
            <consortium name="WormBaseParasite"/>
        </authorList>
    </citation>
    <scope>IDENTIFICATION</scope>
</reference>
<dbReference type="Proteomes" id="UP000887540">
    <property type="component" value="Unplaced"/>
</dbReference>
<evidence type="ECO:0000313" key="3">
    <source>
        <dbReference type="WBParaSite" id="ACRNAN_scaffold10561.g19315.t1"/>
    </source>
</evidence>
<dbReference type="PANTHER" id="PTHR45774:SF3">
    <property type="entry name" value="BTB (POZ) DOMAIN-CONTAINING 2B-RELATED"/>
    <property type="match status" value="1"/>
</dbReference>
<dbReference type="InterPro" id="IPR038648">
    <property type="entry name" value="PHR_sf"/>
</dbReference>
<keyword evidence="2" id="KW-1185">Reference proteome</keyword>
<dbReference type="CDD" id="cd18186">
    <property type="entry name" value="BTB_POZ_ZBTB_KLHL-like"/>
    <property type="match status" value="1"/>
</dbReference>
<dbReference type="GO" id="GO:0022008">
    <property type="term" value="P:neurogenesis"/>
    <property type="evidence" value="ECO:0007669"/>
    <property type="project" value="TreeGrafter"/>
</dbReference>
<dbReference type="Gene3D" id="1.25.40.420">
    <property type="match status" value="1"/>
</dbReference>
<dbReference type="InterPro" id="IPR011705">
    <property type="entry name" value="BACK"/>
</dbReference>
<dbReference type="InterPro" id="IPR012983">
    <property type="entry name" value="PHR"/>
</dbReference>
<proteinExistence type="predicted"/>
<name>A0A914CGG1_9BILA</name>
<dbReference type="GO" id="GO:0005829">
    <property type="term" value="C:cytosol"/>
    <property type="evidence" value="ECO:0007669"/>
    <property type="project" value="TreeGrafter"/>
</dbReference>
<dbReference type="Gene3D" id="2.60.120.820">
    <property type="entry name" value="PHR domain"/>
    <property type="match status" value="1"/>
</dbReference>
<dbReference type="SMART" id="SM00875">
    <property type="entry name" value="BACK"/>
    <property type="match status" value="1"/>
</dbReference>
<organism evidence="2 3">
    <name type="scientific">Acrobeloides nanus</name>
    <dbReference type="NCBI Taxonomy" id="290746"/>
    <lineage>
        <taxon>Eukaryota</taxon>
        <taxon>Metazoa</taxon>
        <taxon>Ecdysozoa</taxon>
        <taxon>Nematoda</taxon>
        <taxon>Chromadorea</taxon>
        <taxon>Rhabditida</taxon>
        <taxon>Tylenchina</taxon>
        <taxon>Cephalobomorpha</taxon>
        <taxon>Cephaloboidea</taxon>
        <taxon>Cephalobidae</taxon>
        <taxon>Acrobeloides</taxon>
    </lineage>
</organism>
<accession>A0A914CGG1</accession>
<dbReference type="WBParaSite" id="ACRNAN_scaffold10561.g19315.t1">
    <property type="protein sequence ID" value="ACRNAN_scaffold10561.g19315.t1"/>
    <property type="gene ID" value="ACRNAN_scaffold10561.g19315"/>
</dbReference>